<proteinExistence type="predicted"/>
<accession>Q7MIH4</accession>
<dbReference type="Proteomes" id="UP000002675">
    <property type="component" value="Chromosome I"/>
</dbReference>
<name>Q7MIH4_VIBVY</name>
<sequence>MKSNKAAGTANCLMLPSVKGVTCPFSWGKIGTKQKLKTVSRHV</sequence>
<dbReference type="HOGENOM" id="CLU_3241408_0_0_6"/>
<dbReference type="KEGG" id="vvy:VV2542"/>
<evidence type="ECO:0000313" key="2">
    <source>
        <dbReference type="Proteomes" id="UP000002675"/>
    </source>
</evidence>
<organism evidence="1 2">
    <name type="scientific">Vibrio vulnificus (strain YJ016)</name>
    <dbReference type="NCBI Taxonomy" id="196600"/>
    <lineage>
        <taxon>Bacteria</taxon>
        <taxon>Pseudomonadati</taxon>
        <taxon>Pseudomonadota</taxon>
        <taxon>Gammaproteobacteria</taxon>
        <taxon>Vibrionales</taxon>
        <taxon>Vibrionaceae</taxon>
        <taxon>Vibrio</taxon>
    </lineage>
</organism>
<protein>
    <submittedName>
        <fullName evidence="1">Uncharacterized protein</fullName>
    </submittedName>
</protein>
<dbReference type="AlphaFoldDB" id="Q7MIH4"/>
<gene>
    <name evidence="1" type="ordered locus">VV2542</name>
</gene>
<evidence type="ECO:0000313" key="1">
    <source>
        <dbReference type="EMBL" id="BAC95306.1"/>
    </source>
</evidence>
<dbReference type="EMBL" id="BA000037">
    <property type="protein sequence ID" value="BAC95306.1"/>
    <property type="molecule type" value="Genomic_DNA"/>
</dbReference>
<reference evidence="1 2" key="1">
    <citation type="journal article" date="2003" name="Genome Res.">
        <title>Comparative genome analysis of Vibrio vulnificus, a marine pathogen.</title>
        <authorList>
            <person name="Chen C.Y."/>
            <person name="Wu K.M."/>
            <person name="Chang Y.C."/>
            <person name="Chang C.H."/>
            <person name="Tsai H.C."/>
            <person name="Liao T.L."/>
            <person name="Liu Y.M."/>
            <person name="Chen H.J."/>
            <person name="Shen A.B."/>
            <person name="Li J.C."/>
            <person name="Su T.L."/>
            <person name="Shao C.P."/>
            <person name="Lee C.T."/>
            <person name="Hor L.I."/>
            <person name="Tsai S.F."/>
        </authorList>
    </citation>
    <scope>NUCLEOTIDE SEQUENCE [LARGE SCALE GENOMIC DNA]</scope>
    <source>
        <strain evidence="1 2">YJ016</strain>
    </source>
</reference>